<feature type="transmembrane region" description="Helical" evidence="2">
    <location>
        <begin position="44"/>
        <end position="64"/>
    </location>
</feature>
<dbReference type="Pfam" id="PF07690">
    <property type="entry name" value="MFS_1"/>
    <property type="match status" value="1"/>
</dbReference>
<keyword evidence="2" id="KW-1133">Transmembrane helix</keyword>
<comment type="caution">
    <text evidence="4">The sequence shown here is derived from an EMBL/GenBank/DDBJ whole genome shotgun (WGS) entry which is preliminary data.</text>
</comment>
<dbReference type="GO" id="GO:0016020">
    <property type="term" value="C:membrane"/>
    <property type="evidence" value="ECO:0007669"/>
    <property type="project" value="UniProtKB-SubCell"/>
</dbReference>
<reference evidence="4 5" key="1">
    <citation type="journal article" date="2015" name="Genome Biol.">
        <title>Comparative genomics of Steinernema reveals deeply conserved gene regulatory networks.</title>
        <authorList>
            <person name="Dillman A.R."/>
            <person name="Macchietto M."/>
            <person name="Porter C.F."/>
            <person name="Rogers A."/>
            <person name="Williams B."/>
            <person name="Antoshechkin I."/>
            <person name="Lee M.M."/>
            <person name="Goodwin Z."/>
            <person name="Lu X."/>
            <person name="Lewis E.E."/>
            <person name="Goodrich-Blair H."/>
            <person name="Stock S.P."/>
            <person name="Adams B.J."/>
            <person name="Sternberg P.W."/>
            <person name="Mortazavi A."/>
        </authorList>
    </citation>
    <scope>NUCLEOTIDE SEQUENCE [LARGE SCALE GENOMIC DNA]</scope>
    <source>
        <strain evidence="4 5">ALL</strain>
    </source>
</reference>
<dbReference type="InterPro" id="IPR020846">
    <property type="entry name" value="MFS_dom"/>
</dbReference>
<dbReference type="PANTHER" id="PTHR45757:SF11">
    <property type="entry name" value="MAJOR FACILITATOR SUPERFAMILY (MFS) PROFILE DOMAIN-CONTAINING PROTEIN"/>
    <property type="match status" value="1"/>
</dbReference>
<dbReference type="OrthoDB" id="6133115at2759"/>
<dbReference type="PANTHER" id="PTHR45757">
    <property type="entry name" value="PROTEIN CBG23364-RELATED"/>
    <property type="match status" value="1"/>
</dbReference>
<keyword evidence="5" id="KW-1185">Reference proteome</keyword>
<feature type="transmembrane region" description="Helical" evidence="2">
    <location>
        <begin position="193"/>
        <end position="216"/>
    </location>
</feature>
<feature type="transmembrane region" description="Helical" evidence="2">
    <location>
        <begin position="294"/>
        <end position="317"/>
    </location>
</feature>
<evidence type="ECO:0000313" key="5">
    <source>
        <dbReference type="Proteomes" id="UP000298663"/>
    </source>
</evidence>
<dbReference type="EMBL" id="AZBU02000010">
    <property type="protein sequence ID" value="TKR62980.1"/>
    <property type="molecule type" value="Genomic_DNA"/>
</dbReference>
<dbReference type="Gene3D" id="1.20.1250.20">
    <property type="entry name" value="MFS general substrate transporter like domains"/>
    <property type="match status" value="2"/>
</dbReference>
<feature type="transmembrane region" description="Helical" evidence="2">
    <location>
        <begin position="18"/>
        <end position="37"/>
    </location>
</feature>
<reference evidence="4 5" key="2">
    <citation type="journal article" date="2019" name="G3 (Bethesda)">
        <title>Hybrid Assembly of the Genome of the Entomopathogenic Nematode Steinernema carpocapsae Identifies the X-Chromosome.</title>
        <authorList>
            <person name="Serra L."/>
            <person name="Macchietto M."/>
            <person name="Macias-Munoz A."/>
            <person name="McGill C.J."/>
            <person name="Rodriguez I.M."/>
            <person name="Rodriguez B."/>
            <person name="Murad R."/>
            <person name="Mortazavi A."/>
        </authorList>
    </citation>
    <scope>NUCLEOTIDE SEQUENCE [LARGE SCALE GENOMIC DNA]</scope>
    <source>
        <strain evidence="4 5">ALL</strain>
    </source>
</reference>
<proteinExistence type="predicted"/>
<dbReference type="GO" id="GO:0022857">
    <property type="term" value="F:transmembrane transporter activity"/>
    <property type="evidence" value="ECO:0007669"/>
    <property type="project" value="InterPro"/>
</dbReference>
<sequence>MNGNNTGGDEYSKTEETWLYSIVAVGSLVGSIPMVLNRTAGVRYTFVLFGLISAISTALSPLAVSTGYGMLLFMRFLAGFATAATYPVMGSITSNWSSLKQVGLYVIIQNSCVQFGPIFTMPVAGVLCTSRFGWESVFYVHGLCTFISFFLFFLFFRDSPQQHCCVSRRELETIWQHQQPAAIERQKVPYGDVFTSLPIIGVWVSYVGIAIGYNLFTQYGPVYLHNVLGYKILNTGFAGAFPFIVALVSKLVTGFFGDYATCVSHKVRIILISILSQSQMITCFALMAFLPKDYTLECFVAFCFAINANSMSAVATLKSGQLVASQHSHFVMAVINMIHAVTILVLPHVVNALAENNTHEQWSTIFLVCGSAIAICQLFFVLLAKGEPANWTRIGNSRVKHLASTSALDNAIEA</sequence>
<dbReference type="PROSITE" id="PS50850">
    <property type="entry name" value="MFS"/>
    <property type="match status" value="1"/>
</dbReference>
<evidence type="ECO:0000256" key="1">
    <source>
        <dbReference type="ARBA" id="ARBA00004141"/>
    </source>
</evidence>
<feature type="transmembrane region" description="Helical" evidence="2">
    <location>
        <begin position="362"/>
        <end position="384"/>
    </location>
</feature>
<dbReference type="InterPro" id="IPR011701">
    <property type="entry name" value="MFS"/>
</dbReference>
<comment type="subcellular location">
    <subcellularLocation>
        <location evidence="1">Membrane</location>
        <topology evidence="1">Multi-pass membrane protein</topology>
    </subcellularLocation>
</comment>
<dbReference type="SUPFAM" id="SSF103473">
    <property type="entry name" value="MFS general substrate transporter"/>
    <property type="match status" value="1"/>
</dbReference>
<gene>
    <name evidence="4" type="ORF">L596_026872</name>
</gene>
<feature type="transmembrane region" description="Helical" evidence="2">
    <location>
        <begin position="329"/>
        <end position="350"/>
    </location>
</feature>
<evidence type="ECO:0000313" key="4">
    <source>
        <dbReference type="EMBL" id="TKR62980.1"/>
    </source>
</evidence>
<feature type="transmembrane region" description="Helical" evidence="2">
    <location>
        <begin position="236"/>
        <end position="257"/>
    </location>
</feature>
<dbReference type="Proteomes" id="UP000298663">
    <property type="component" value="Unassembled WGS sequence"/>
</dbReference>
<dbReference type="AlphaFoldDB" id="A0A4U5M2P8"/>
<feature type="domain" description="Major facilitator superfamily (MFS) profile" evidence="3">
    <location>
        <begin position="1"/>
        <end position="388"/>
    </location>
</feature>
<feature type="transmembrane region" description="Helical" evidence="2">
    <location>
        <begin position="102"/>
        <end position="124"/>
    </location>
</feature>
<feature type="transmembrane region" description="Helical" evidence="2">
    <location>
        <begin position="136"/>
        <end position="156"/>
    </location>
</feature>
<name>A0A4U5M2P8_STECR</name>
<keyword evidence="2" id="KW-0812">Transmembrane</keyword>
<keyword evidence="2" id="KW-0472">Membrane</keyword>
<dbReference type="InterPro" id="IPR036259">
    <property type="entry name" value="MFS_trans_sf"/>
</dbReference>
<accession>A0A4U5M2P8</accession>
<protein>
    <recommendedName>
        <fullName evidence="3">Major facilitator superfamily (MFS) profile domain-containing protein</fullName>
    </recommendedName>
</protein>
<evidence type="ECO:0000256" key="2">
    <source>
        <dbReference type="SAM" id="Phobius"/>
    </source>
</evidence>
<feature type="transmembrane region" description="Helical" evidence="2">
    <location>
        <begin position="269"/>
        <end position="288"/>
    </location>
</feature>
<feature type="transmembrane region" description="Helical" evidence="2">
    <location>
        <begin position="70"/>
        <end position="90"/>
    </location>
</feature>
<organism evidence="4 5">
    <name type="scientific">Steinernema carpocapsae</name>
    <name type="common">Entomopathogenic nematode</name>
    <dbReference type="NCBI Taxonomy" id="34508"/>
    <lineage>
        <taxon>Eukaryota</taxon>
        <taxon>Metazoa</taxon>
        <taxon>Ecdysozoa</taxon>
        <taxon>Nematoda</taxon>
        <taxon>Chromadorea</taxon>
        <taxon>Rhabditida</taxon>
        <taxon>Tylenchina</taxon>
        <taxon>Panagrolaimomorpha</taxon>
        <taxon>Strongyloidoidea</taxon>
        <taxon>Steinernematidae</taxon>
        <taxon>Steinernema</taxon>
    </lineage>
</organism>
<evidence type="ECO:0000259" key="3">
    <source>
        <dbReference type="PROSITE" id="PS50850"/>
    </source>
</evidence>